<keyword evidence="4" id="KW-1185">Reference proteome</keyword>
<gene>
    <name evidence="3" type="ORF">SAMN04487779_1001271</name>
</gene>
<feature type="region of interest" description="Disordered" evidence="1">
    <location>
        <begin position="42"/>
        <end position="69"/>
    </location>
</feature>
<dbReference type="AlphaFoldDB" id="A0A1G6JTI0"/>
<reference evidence="3 4" key="1">
    <citation type="submission" date="2016-10" db="EMBL/GenBank/DDBJ databases">
        <authorList>
            <person name="de Groot N.N."/>
        </authorList>
    </citation>
    <scope>NUCLEOTIDE SEQUENCE [LARGE SCALE GENOMIC DNA]</scope>
    <source>
        <strain evidence="3 4">CPCC 100156</strain>
    </source>
</reference>
<feature type="chain" id="PRO_5011660454" description="Lipoprotein" evidence="2">
    <location>
        <begin position="20"/>
        <end position="111"/>
    </location>
</feature>
<sequence length="111" mass="11613">MRHLLLLALLAGCAGPQGARCGPSQAVVENASSQPIEQLYLSPEGGPDSAADLLGQSPPLPTPGSMPVTLEGRGPYRLRLVWVTGRASELGNIDGCRTRRITIRDGILQAG</sequence>
<evidence type="ECO:0000313" key="4">
    <source>
        <dbReference type="Proteomes" id="UP000198925"/>
    </source>
</evidence>
<organism evidence="3 4">
    <name type="scientific">Belnapia rosea</name>
    <dbReference type="NCBI Taxonomy" id="938405"/>
    <lineage>
        <taxon>Bacteria</taxon>
        <taxon>Pseudomonadati</taxon>
        <taxon>Pseudomonadota</taxon>
        <taxon>Alphaproteobacteria</taxon>
        <taxon>Acetobacterales</taxon>
        <taxon>Roseomonadaceae</taxon>
        <taxon>Belnapia</taxon>
    </lineage>
</organism>
<dbReference type="EMBL" id="FMZX01000001">
    <property type="protein sequence ID" value="SDC21968.1"/>
    <property type="molecule type" value="Genomic_DNA"/>
</dbReference>
<dbReference type="RefSeq" id="WP_090659733.1">
    <property type="nucleotide sequence ID" value="NZ_FMZX01000001.1"/>
</dbReference>
<accession>A0A1G6JTI0</accession>
<feature type="signal peptide" evidence="2">
    <location>
        <begin position="1"/>
        <end position="19"/>
    </location>
</feature>
<protein>
    <recommendedName>
        <fullName evidence="5">Lipoprotein</fullName>
    </recommendedName>
</protein>
<dbReference type="Proteomes" id="UP000198925">
    <property type="component" value="Unassembled WGS sequence"/>
</dbReference>
<evidence type="ECO:0000256" key="2">
    <source>
        <dbReference type="SAM" id="SignalP"/>
    </source>
</evidence>
<evidence type="ECO:0000313" key="3">
    <source>
        <dbReference type="EMBL" id="SDC21968.1"/>
    </source>
</evidence>
<keyword evidence="2" id="KW-0732">Signal</keyword>
<proteinExistence type="predicted"/>
<name>A0A1G6JTI0_9PROT</name>
<dbReference type="STRING" id="938405.SAMN02927895_00456"/>
<evidence type="ECO:0000256" key="1">
    <source>
        <dbReference type="SAM" id="MobiDB-lite"/>
    </source>
</evidence>
<evidence type="ECO:0008006" key="5">
    <source>
        <dbReference type="Google" id="ProtNLM"/>
    </source>
</evidence>